<reference evidence="1" key="1">
    <citation type="submission" date="2023-03" db="EMBL/GenBank/DDBJ databases">
        <title>Actinorhabdospora filicis NBRC 111898.</title>
        <authorList>
            <person name="Ichikawa N."/>
            <person name="Sato H."/>
            <person name="Tonouchi N."/>
        </authorList>
    </citation>
    <scope>NUCLEOTIDE SEQUENCE</scope>
    <source>
        <strain evidence="1">NBRC 111898</strain>
    </source>
</reference>
<evidence type="ECO:0000313" key="1">
    <source>
        <dbReference type="EMBL" id="GLZ78490.1"/>
    </source>
</evidence>
<keyword evidence="2" id="KW-1185">Reference proteome</keyword>
<dbReference type="Proteomes" id="UP001165079">
    <property type="component" value="Unassembled WGS sequence"/>
</dbReference>
<proteinExistence type="predicted"/>
<dbReference type="EMBL" id="BSTX01000002">
    <property type="protein sequence ID" value="GLZ78490.1"/>
    <property type="molecule type" value="Genomic_DNA"/>
</dbReference>
<dbReference type="RefSeq" id="WP_285663642.1">
    <property type="nucleotide sequence ID" value="NZ_BSTX01000002.1"/>
</dbReference>
<comment type="caution">
    <text evidence="1">The sequence shown here is derived from an EMBL/GenBank/DDBJ whole genome shotgun (WGS) entry which is preliminary data.</text>
</comment>
<organism evidence="1 2">
    <name type="scientific">Actinorhabdospora filicis</name>
    <dbReference type="NCBI Taxonomy" id="1785913"/>
    <lineage>
        <taxon>Bacteria</taxon>
        <taxon>Bacillati</taxon>
        <taxon>Actinomycetota</taxon>
        <taxon>Actinomycetes</taxon>
        <taxon>Micromonosporales</taxon>
        <taxon>Micromonosporaceae</taxon>
        <taxon>Actinorhabdospora</taxon>
    </lineage>
</organism>
<name>A0A9W6SK43_9ACTN</name>
<evidence type="ECO:0000313" key="2">
    <source>
        <dbReference type="Proteomes" id="UP001165079"/>
    </source>
</evidence>
<gene>
    <name evidence="1" type="ORF">Afil01_32970</name>
</gene>
<accession>A0A9W6SK43</accession>
<sequence>MSAVVPLGTIHYGHGRVPITVHGVRARGPQLAELYLGDRPLGRVGVGGHATPRVWSVRINRCYYDPRVLAELAEALISGLTFPGEE</sequence>
<dbReference type="AlphaFoldDB" id="A0A9W6SK43"/>
<protein>
    <submittedName>
        <fullName evidence="1">Uncharacterized protein</fullName>
    </submittedName>
</protein>